<dbReference type="InterPro" id="IPR037225">
    <property type="entry name" value="Nuo51_FMN-bd_sf"/>
</dbReference>
<dbReference type="InterPro" id="IPR011538">
    <property type="entry name" value="Nuo51_FMN-bd"/>
</dbReference>
<dbReference type="SUPFAM" id="SSF142019">
    <property type="entry name" value="Nqo1 FMN-binding domain-like"/>
    <property type="match status" value="1"/>
</dbReference>
<keyword evidence="8" id="KW-1185">Reference proteome</keyword>
<evidence type="ECO:0000256" key="5">
    <source>
        <dbReference type="ARBA" id="ARBA00023014"/>
    </source>
</evidence>
<evidence type="ECO:0000313" key="7">
    <source>
        <dbReference type="EMBL" id="GAA4987376.1"/>
    </source>
</evidence>
<keyword evidence="2" id="KW-0004">4Fe-4S</keyword>
<keyword evidence="5" id="KW-0411">Iron-sulfur</keyword>
<dbReference type="SMART" id="SM00928">
    <property type="entry name" value="NADH_4Fe-4S"/>
    <property type="match status" value="1"/>
</dbReference>
<organism evidence="7 8">
    <name type="scientific">Yinghuangia aomiensis</name>
    <dbReference type="NCBI Taxonomy" id="676205"/>
    <lineage>
        <taxon>Bacteria</taxon>
        <taxon>Bacillati</taxon>
        <taxon>Actinomycetota</taxon>
        <taxon>Actinomycetes</taxon>
        <taxon>Kitasatosporales</taxon>
        <taxon>Streptomycetaceae</taxon>
        <taxon>Yinghuangia</taxon>
    </lineage>
</organism>
<comment type="caution">
    <text evidence="7">The sequence shown here is derived from an EMBL/GenBank/DDBJ whole genome shotgun (WGS) entry which is preliminary data.</text>
</comment>
<dbReference type="EMBL" id="BAABHS010000033">
    <property type="protein sequence ID" value="GAA4987376.1"/>
    <property type="molecule type" value="Genomic_DNA"/>
</dbReference>
<protein>
    <submittedName>
        <fullName evidence="7">NADH-ubiquinone oxidoreductase-F iron-sulfur binding region domain-containing protein</fullName>
    </submittedName>
</protein>
<name>A0ABP9I4P0_9ACTN</name>
<evidence type="ECO:0000259" key="6">
    <source>
        <dbReference type="SMART" id="SM00928"/>
    </source>
</evidence>
<dbReference type="Gene3D" id="3.40.50.11540">
    <property type="entry name" value="NADH-ubiquinone oxidoreductase 51kDa subunit"/>
    <property type="match status" value="1"/>
</dbReference>
<dbReference type="PANTHER" id="PTHR43578:SF3">
    <property type="entry name" value="NADH-QUINONE OXIDOREDUCTASE SUBUNIT F"/>
    <property type="match status" value="1"/>
</dbReference>
<accession>A0ABP9I4P0</accession>
<dbReference type="InterPro" id="IPR037207">
    <property type="entry name" value="Nuop51_4Fe4S-bd_sf"/>
</dbReference>
<dbReference type="Pfam" id="PF10589">
    <property type="entry name" value="NADH_4Fe-4S"/>
    <property type="match status" value="1"/>
</dbReference>
<feature type="domain" description="NADH-ubiquinone oxidoreductase 51kDa subunit iron-sulphur binding" evidence="6">
    <location>
        <begin position="337"/>
        <end position="382"/>
    </location>
</feature>
<evidence type="ECO:0000256" key="3">
    <source>
        <dbReference type="ARBA" id="ARBA00022723"/>
    </source>
</evidence>
<dbReference type="PANTHER" id="PTHR43578">
    <property type="entry name" value="NADH-QUINONE OXIDOREDUCTASE SUBUNIT F"/>
    <property type="match status" value="1"/>
</dbReference>
<evidence type="ECO:0000256" key="4">
    <source>
        <dbReference type="ARBA" id="ARBA00023004"/>
    </source>
</evidence>
<dbReference type="InterPro" id="IPR019575">
    <property type="entry name" value="Nuop51_4Fe4S-bd"/>
</dbReference>
<proteinExistence type="inferred from homology"/>
<dbReference type="Gene3D" id="1.20.1440.230">
    <property type="entry name" value="NADH-ubiquinone oxidoreductase 51kDa subunit, iron-sulphur binding domain"/>
    <property type="match status" value="1"/>
</dbReference>
<comment type="similarity">
    <text evidence="1">Belongs to the complex I 51 kDa subunit family.</text>
</comment>
<keyword evidence="3" id="KW-0479">Metal-binding</keyword>
<dbReference type="Proteomes" id="UP001500466">
    <property type="component" value="Unassembled WGS sequence"/>
</dbReference>
<dbReference type="Pfam" id="PF01512">
    <property type="entry name" value="Complex1_51K"/>
    <property type="match status" value="1"/>
</dbReference>
<dbReference type="SUPFAM" id="SSF140490">
    <property type="entry name" value="Nqo1C-terminal domain-like"/>
    <property type="match status" value="1"/>
</dbReference>
<dbReference type="Gene3D" id="3.10.20.600">
    <property type="match status" value="1"/>
</dbReference>
<keyword evidence="4" id="KW-0408">Iron</keyword>
<gene>
    <name evidence="7" type="ORF">GCM10023205_67660</name>
</gene>
<evidence type="ECO:0000313" key="8">
    <source>
        <dbReference type="Proteomes" id="UP001500466"/>
    </source>
</evidence>
<evidence type="ECO:0000256" key="1">
    <source>
        <dbReference type="ARBA" id="ARBA00007523"/>
    </source>
</evidence>
<reference evidence="8" key="1">
    <citation type="journal article" date="2019" name="Int. J. Syst. Evol. Microbiol.">
        <title>The Global Catalogue of Microorganisms (GCM) 10K type strain sequencing project: providing services to taxonomists for standard genome sequencing and annotation.</title>
        <authorList>
            <consortium name="The Broad Institute Genomics Platform"/>
            <consortium name="The Broad Institute Genome Sequencing Center for Infectious Disease"/>
            <person name="Wu L."/>
            <person name="Ma J."/>
        </authorList>
    </citation>
    <scope>NUCLEOTIDE SEQUENCE [LARGE SCALE GENOMIC DNA]</scope>
    <source>
        <strain evidence="8">JCM 17986</strain>
    </source>
</reference>
<dbReference type="RefSeq" id="WP_345679608.1">
    <property type="nucleotide sequence ID" value="NZ_BAABHS010000033.1"/>
</dbReference>
<evidence type="ECO:0000256" key="2">
    <source>
        <dbReference type="ARBA" id="ARBA00022485"/>
    </source>
</evidence>
<sequence length="453" mass="45622">MEAHNATDALPVVRRAEALATGVGIMADRDGEGRETLNEYRTRGGYPPLAEPSAIRAAVRAAEVRGAGGAGFPTAVKLDTVAAAPGPRVAVANGEEGEPASAKDRRLLRNRPHLVLDGLRHAAHAVGADTAFVYVSDAEAAASVRQALAELAEDGLGAGATDSAGPDPVGPAGLRLPAFAPTLVEVTPSYVAGEETAVVRALGGDVALPLPKPPRPYEQGVGGRPTLVSNVETLARVALAARGEPGASAGDTVLLTVVAGGDAWVCEAEATAAVAAAVERVRGSVDGVSAVLMGGFAGGIWRPDVLGAAASHDTLRAHGSLLGCGAVILVEDGDCPVAAAADAASFLAASSAGQCGACVRGTHVAAEQLIAIARGVGTAENLALLRRRTAALPGRGNCALPDALAMLLRTLDEHFAAELDAHLAGPCQVCAARVPEQPTTATRFRVRLPHATA</sequence>